<evidence type="ECO:0000313" key="2">
    <source>
        <dbReference type="Proteomes" id="UP000828941"/>
    </source>
</evidence>
<comment type="caution">
    <text evidence="1">The sequence shown here is derived from an EMBL/GenBank/DDBJ whole genome shotgun (WGS) entry which is preliminary data.</text>
</comment>
<keyword evidence="2" id="KW-1185">Reference proteome</keyword>
<sequence length="269" mass="29968">MGCMMRVRIGKKVRQGSAMKGGISGGALGGYGEIKQLKTVQGGNGLAPNRGKRQWSLSDFGLGYVIGEGKYGTVHAATEIKSKCIVAVKIILKQQIEESGKQDQLRREIEIQTSLNHPNILRLYGWFHDDKRVFLVLEYADKGDLYEELIEKDHLSEKQAATYILSLTKALACCHEKSVIHRDIKPENLLVDHEMAKIFLSSLKLADFGCCVQSTNKIHTACGTLRYFAHELVEKKGHDYAVDIWSVGIFCYELLYGVTPSEAESEADT</sequence>
<dbReference type="EMBL" id="CM039430">
    <property type="protein sequence ID" value="KAI4344067.1"/>
    <property type="molecule type" value="Genomic_DNA"/>
</dbReference>
<evidence type="ECO:0000313" key="1">
    <source>
        <dbReference type="EMBL" id="KAI4344067.1"/>
    </source>
</evidence>
<name>A0ACB9P5J9_BAUVA</name>
<accession>A0ACB9P5J9</accession>
<proteinExistence type="predicted"/>
<protein>
    <submittedName>
        <fullName evidence="1">Uncharacterized protein</fullName>
    </submittedName>
</protein>
<gene>
    <name evidence="1" type="ORF">L6164_011341</name>
</gene>
<organism evidence="1 2">
    <name type="scientific">Bauhinia variegata</name>
    <name type="common">Purple orchid tree</name>
    <name type="synonym">Phanera variegata</name>
    <dbReference type="NCBI Taxonomy" id="167791"/>
    <lineage>
        <taxon>Eukaryota</taxon>
        <taxon>Viridiplantae</taxon>
        <taxon>Streptophyta</taxon>
        <taxon>Embryophyta</taxon>
        <taxon>Tracheophyta</taxon>
        <taxon>Spermatophyta</taxon>
        <taxon>Magnoliopsida</taxon>
        <taxon>eudicotyledons</taxon>
        <taxon>Gunneridae</taxon>
        <taxon>Pentapetalae</taxon>
        <taxon>rosids</taxon>
        <taxon>fabids</taxon>
        <taxon>Fabales</taxon>
        <taxon>Fabaceae</taxon>
        <taxon>Cercidoideae</taxon>
        <taxon>Cercideae</taxon>
        <taxon>Bauhiniinae</taxon>
        <taxon>Bauhinia</taxon>
    </lineage>
</organism>
<dbReference type="Proteomes" id="UP000828941">
    <property type="component" value="Chromosome 5"/>
</dbReference>
<reference evidence="1 2" key="1">
    <citation type="journal article" date="2022" name="DNA Res.">
        <title>Chromosomal-level genome assembly of the orchid tree Bauhinia variegata (Leguminosae; Cercidoideae) supports the allotetraploid origin hypothesis of Bauhinia.</title>
        <authorList>
            <person name="Zhong Y."/>
            <person name="Chen Y."/>
            <person name="Zheng D."/>
            <person name="Pang J."/>
            <person name="Liu Y."/>
            <person name="Luo S."/>
            <person name="Meng S."/>
            <person name="Qian L."/>
            <person name="Wei D."/>
            <person name="Dai S."/>
            <person name="Zhou R."/>
        </authorList>
    </citation>
    <scope>NUCLEOTIDE SEQUENCE [LARGE SCALE GENOMIC DNA]</scope>
    <source>
        <strain evidence="1">BV-YZ2020</strain>
    </source>
</reference>